<feature type="transmembrane region" description="Helical" evidence="6">
    <location>
        <begin position="181"/>
        <end position="203"/>
    </location>
</feature>
<keyword evidence="2 6" id="KW-0812">Transmembrane</keyword>
<dbReference type="InterPro" id="IPR005829">
    <property type="entry name" value="Sugar_transporter_CS"/>
</dbReference>
<feature type="transmembrane region" description="Helical" evidence="6">
    <location>
        <begin position="60"/>
        <end position="84"/>
    </location>
</feature>
<feature type="transmembrane region" description="Helical" evidence="6">
    <location>
        <begin position="344"/>
        <end position="366"/>
    </location>
</feature>
<feature type="transmembrane region" description="Helical" evidence="6">
    <location>
        <begin position="259"/>
        <end position="276"/>
    </location>
</feature>
<feature type="transmembrane region" description="Helical" evidence="6">
    <location>
        <begin position="405"/>
        <end position="429"/>
    </location>
</feature>
<feature type="transmembrane region" description="Helical" evidence="6">
    <location>
        <begin position="477"/>
        <end position="498"/>
    </location>
</feature>
<feature type="domain" description="Major facilitator superfamily (MFS) profile" evidence="7">
    <location>
        <begin position="58"/>
        <end position="499"/>
    </location>
</feature>
<feature type="transmembrane region" description="Helical" evidence="6">
    <location>
        <begin position="314"/>
        <end position="338"/>
    </location>
</feature>
<dbReference type="InterPro" id="IPR020846">
    <property type="entry name" value="MFS_dom"/>
</dbReference>
<evidence type="ECO:0000256" key="3">
    <source>
        <dbReference type="ARBA" id="ARBA00022989"/>
    </source>
</evidence>
<proteinExistence type="predicted"/>
<feature type="transmembrane region" description="Helical" evidence="6">
    <location>
        <begin position="90"/>
        <end position="112"/>
    </location>
</feature>
<dbReference type="GO" id="GO:0005886">
    <property type="term" value="C:plasma membrane"/>
    <property type="evidence" value="ECO:0007669"/>
    <property type="project" value="UniProtKB-SubCell"/>
</dbReference>
<dbReference type="Proteomes" id="UP000184440">
    <property type="component" value="Unassembled WGS sequence"/>
</dbReference>
<protein>
    <submittedName>
        <fullName evidence="8">Predicted arabinose efflux permease, MFS family</fullName>
    </submittedName>
</protein>
<dbReference type="Pfam" id="PF07690">
    <property type="entry name" value="MFS_1"/>
    <property type="match status" value="1"/>
</dbReference>
<evidence type="ECO:0000256" key="1">
    <source>
        <dbReference type="ARBA" id="ARBA00004651"/>
    </source>
</evidence>
<dbReference type="InterPro" id="IPR011701">
    <property type="entry name" value="MFS"/>
</dbReference>
<accession>A0A1M7HHU1</accession>
<organism evidence="8 9">
    <name type="scientific">Cryptosporangium aurantiacum</name>
    <dbReference type="NCBI Taxonomy" id="134849"/>
    <lineage>
        <taxon>Bacteria</taxon>
        <taxon>Bacillati</taxon>
        <taxon>Actinomycetota</taxon>
        <taxon>Actinomycetes</taxon>
        <taxon>Cryptosporangiales</taxon>
        <taxon>Cryptosporangiaceae</taxon>
        <taxon>Cryptosporangium</taxon>
    </lineage>
</organism>
<dbReference type="EMBL" id="FRCS01000001">
    <property type="protein sequence ID" value="SHM28066.1"/>
    <property type="molecule type" value="Genomic_DNA"/>
</dbReference>
<feature type="region of interest" description="Disordered" evidence="5">
    <location>
        <begin position="1"/>
        <end position="27"/>
    </location>
</feature>
<keyword evidence="4 6" id="KW-0472">Membrane</keyword>
<dbReference type="PROSITE" id="PS50850">
    <property type="entry name" value="MFS"/>
    <property type="match status" value="1"/>
</dbReference>
<evidence type="ECO:0000256" key="2">
    <source>
        <dbReference type="ARBA" id="ARBA00022692"/>
    </source>
</evidence>
<feature type="transmembrane region" description="Helical" evidence="6">
    <location>
        <begin position="124"/>
        <end position="149"/>
    </location>
</feature>
<dbReference type="PANTHER" id="PTHR23501">
    <property type="entry name" value="MAJOR FACILITATOR SUPERFAMILY"/>
    <property type="match status" value="1"/>
</dbReference>
<feature type="transmembrane region" description="Helical" evidence="6">
    <location>
        <begin position="209"/>
        <end position="228"/>
    </location>
</feature>
<evidence type="ECO:0000313" key="9">
    <source>
        <dbReference type="Proteomes" id="UP000184440"/>
    </source>
</evidence>
<keyword evidence="3 6" id="KW-1133">Transmembrane helix</keyword>
<dbReference type="OrthoDB" id="9778875at2"/>
<comment type="subcellular location">
    <subcellularLocation>
        <location evidence="1">Cell membrane</location>
        <topology evidence="1">Multi-pass membrane protein</topology>
    </subcellularLocation>
</comment>
<sequence>MRRAAQLDPDVGGHHPENPSIRRRNVQGVTDSISDARTEPAAPEPTRPSVFGKGYRATSVGLLLIVTIVAFEAMSVVTAMPIVVESLDGMAFYAWPFSAFMVANLLGMVVAGEVSDRLGPAKPMLAGLATFAAGLLIAGTATTMVQLIAGRLVQGLGGGVLIVVMYVLIGAGYPAELHPRVFGLTAIGWVMPGLIGPVVAGSLAEHAHWRLVFLGLLPLVIVGAVLIVPGLRRTRPRSAGEAGPTAVSGTYRGGTAARWPFALLAGVGVVLLQLAGERLDVVAIPLAVAGVIAVVLAVRVLLPVGTGAAGRGLPAVVLMRGLAAGSFFAVDTLVPLTLSSVHGWSAVGAGLPLTFGALGWSSASWLQGRYPKLPRSVVVGTGMAAVGVACASMAVIAWVPGSAWAAFPAWIFGGLGMGLVMPSLAVLLLEFSTDADRGRNSASLQISDALLSSLTIGFSGVLVAAATAGAFRLSTAVGVIDLAMVAVAIVGIAVAPRLRRSAAPRLRHRASTGAG</sequence>
<dbReference type="PROSITE" id="PS00217">
    <property type="entry name" value="SUGAR_TRANSPORT_2"/>
    <property type="match status" value="1"/>
</dbReference>
<feature type="transmembrane region" description="Helical" evidence="6">
    <location>
        <begin position="282"/>
        <end position="302"/>
    </location>
</feature>
<keyword evidence="9" id="KW-1185">Reference proteome</keyword>
<dbReference type="SUPFAM" id="SSF103473">
    <property type="entry name" value="MFS general substrate transporter"/>
    <property type="match status" value="1"/>
</dbReference>
<evidence type="ECO:0000259" key="7">
    <source>
        <dbReference type="PROSITE" id="PS50850"/>
    </source>
</evidence>
<feature type="transmembrane region" description="Helical" evidence="6">
    <location>
        <begin position="378"/>
        <end position="399"/>
    </location>
</feature>
<gene>
    <name evidence="8" type="ORF">SAMN05443668_101194</name>
</gene>
<evidence type="ECO:0000256" key="4">
    <source>
        <dbReference type="ARBA" id="ARBA00023136"/>
    </source>
</evidence>
<dbReference type="InterPro" id="IPR036259">
    <property type="entry name" value="MFS_trans_sf"/>
</dbReference>
<dbReference type="PANTHER" id="PTHR23501:SF154">
    <property type="entry name" value="MULTIDRUG-EFFLUX TRANSPORTER RV1634-RELATED"/>
    <property type="match status" value="1"/>
</dbReference>
<feature type="transmembrane region" description="Helical" evidence="6">
    <location>
        <begin position="450"/>
        <end position="471"/>
    </location>
</feature>
<evidence type="ECO:0000256" key="6">
    <source>
        <dbReference type="SAM" id="Phobius"/>
    </source>
</evidence>
<reference evidence="8 9" key="1">
    <citation type="submission" date="2016-11" db="EMBL/GenBank/DDBJ databases">
        <authorList>
            <person name="Jaros S."/>
            <person name="Januszkiewicz K."/>
            <person name="Wedrychowicz H."/>
        </authorList>
    </citation>
    <scope>NUCLEOTIDE SEQUENCE [LARGE SCALE GENOMIC DNA]</scope>
    <source>
        <strain evidence="8 9">DSM 46144</strain>
    </source>
</reference>
<dbReference type="AlphaFoldDB" id="A0A1M7HHU1"/>
<evidence type="ECO:0000256" key="5">
    <source>
        <dbReference type="SAM" id="MobiDB-lite"/>
    </source>
</evidence>
<evidence type="ECO:0000313" key="8">
    <source>
        <dbReference type="EMBL" id="SHM28066.1"/>
    </source>
</evidence>
<feature type="transmembrane region" description="Helical" evidence="6">
    <location>
        <begin position="155"/>
        <end position="174"/>
    </location>
</feature>
<name>A0A1M7HHU1_9ACTN</name>
<dbReference type="GO" id="GO:0022857">
    <property type="term" value="F:transmembrane transporter activity"/>
    <property type="evidence" value="ECO:0007669"/>
    <property type="project" value="InterPro"/>
</dbReference>
<dbReference type="Gene3D" id="1.20.1250.20">
    <property type="entry name" value="MFS general substrate transporter like domains"/>
    <property type="match status" value="1"/>
</dbReference>
<dbReference type="STRING" id="134849.SAMN05443668_101194"/>